<keyword evidence="7" id="KW-0408">Iron</keyword>
<dbReference type="Gene3D" id="2.30.30.90">
    <property type="match status" value="1"/>
</dbReference>
<dbReference type="InterPro" id="IPR022689">
    <property type="entry name" value="Iron_dep_repressor"/>
</dbReference>
<dbReference type="AlphaFoldDB" id="A0A1L3JKP1"/>
<evidence type="ECO:0000313" key="16">
    <source>
        <dbReference type="EMBL" id="APG65715.1"/>
    </source>
</evidence>
<keyword evidence="8" id="KW-0805">Transcription regulation</keyword>
<name>A0A1L3JKP1_9FLAO</name>
<evidence type="ECO:0000259" key="15">
    <source>
        <dbReference type="PROSITE" id="PS50944"/>
    </source>
</evidence>
<evidence type="ECO:0000256" key="11">
    <source>
        <dbReference type="ARBA" id="ARBA00023163"/>
    </source>
</evidence>
<dbReference type="InterPro" id="IPR036388">
    <property type="entry name" value="WH-like_DNA-bd_sf"/>
</dbReference>
<dbReference type="PANTHER" id="PTHR33238">
    <property type="entry name" value="IRON (METAL) DEPENDENT REPRESSOR, DTXR FAMILY"/>
    <property type="match status" value="1"/>
</dbReference>
<dbReference type="InterPro" id="IPR022687">
    <property type="entry name" value="HTH_DTXR"/>
</dbReference>
<evidence type="ECO:0000256" key="9">
    <source>
        <dbReference type="ARBA" id="ARBA00023125"/>
    </source>
</evidence>
<dbReference type="InterPro" id="IPR036421">
    <property type="entry name" value="Fe_dep_repressor_sf"/>
</dbReference>
<proteinExistence type="inferred from homology"/>
<dbReference type="Pfam" id="PF02742">
    <property type="entry name" value="Fe_dep_repr_C"/>
    <property type="match status" value="1"/>
</dbReference>
<keyword evidence="9" id="KW-0238">DNA-binding</keyword>
<evidence type="ECO:0000256" key="2">
    <source>
        <dbReference type="ARBA" id="ARBA00007871"/>
    </source>
</evidence>
<keyword evidence="12" id="KW-0464">Manganese</keyword>
<evidence type="ECO:0000256" key="8">
    <source>
        <dbReference type="ARBA" id="ARBA00023015"/>
    </source>
</evidence>
<dbReference type="GO" id="GO:0003700">
    <property type="term" value="F:DNA-binding transcription factor activity"/>
    <property type="evidence" value="ECO:0007669"/>
    <property type="project" value="InterPro"/>
</dbReference>
<dbReference type="PANTHER" id="PTHR33238:SF11">
    <property type="entry name" value="TRANSCRIPTIONAL REGULATOR MNTR"/>
    <property type="match status" value="1"/>
</dbReference>
<dbReference type="SUPFAM" id="SSF50037">
    <property type="entry name" value="C-terminal domain of transcriptional repressors"/>
    <property type="match status" value="1"/>
</dbReference>
<evidence type="ECO:0000256" key="6">
    <source>
        <dbReference type="ARBA" id="ARBA00022491"/>
    </source>
</evidence>
<gene>
    <name evidence="16" type="ORF">LPB136_10215</name>
</gene>
<comment type="function">
    <text evidence="13">In the presence of manganese, represses expression of mntH and mntS. Up-regulates expression of mntP.</text>
</comment>
<dbReference type="Pfam" id="PF04023">
    <property type="entry name" value="FeoA"/>
    <property type="match status" value="1"/>
</dbReference>
<evidence type="ECO:0000256" key="5">
    <source>
        <dbReference type="ARBA" id="ARBA00022490"/>
    </source>
</evidence>
<dbReference type="KEGG" id="ten:LPB136_10215"/>
<evidence type="ECO:0000256" key="1">
    <source>
        <dbReference type="ARBA" id="ARBA00004496"/>
    </source>
</evidence>
<comment type="similarity">
    <text evidence="2">Belongs to the DtxR/MntR family.</text>
</comment>
<evidence type="ECO:0000256" key="7">
    <source>
        <dbReference type="ARBA" id="ARBA00023004"/>
    </source>
</evidence>
<organism evidence="16 17">
    <name type="scientific">Tenacibaculum todarodis</name>
    <dbReference type="NCBI Taxonomy" id="1850252"/>
    <lineage>
        <taxon>Bacteria</taxon>
        <taxon>Pseudomonadati</taxon>
        <taxon>Bacteroidota</taxon>
        <taxon>Flavobacteriia</taxon>
        <taxon>Flavobacteriales</taxon>
        <taxon>Flavobacteriaceae</taxon>
        <taxon>Tenacibaculum</taxon>
    </lineage>
</organism>
<evidence type="ECO:0000256" key="3">
    <source>
        <dbReference type="ARBA" id="ARBA00011738"/>
    </source>
</evidence>
<dbReference type="InterPro" id="IPR008988">
    <property type="entry name" value="Transcriptional_repressor_C"/>
</dbReference>
<dbReference type="OrthoDB" id="9791355at2"/>
<evidence type="ECO:0000313" key="17">
    <source>
        <dbReference type="Proteomes" id="UP000181898"/>
    </source>
</evidence>
<dbReference type="InterPro" id="IPR038157">
    <property type="entry name" value="FeoA_core_dom"/>
</dbReference>
<dbReference type="Proteomes" id="UP000181898">
    <property type="component" value="Chromosome"/>
</dbReference>
<dbReference type="Pfam" id="PF01325">
    <property type="entry name" value="Fe_dep_repress"/>
    <property type="match status" value="1"/>
</dbReference>
<keyword evidence="6" id="KW-0678">Repressor</keyword>
<dbReference type="SMART" id="SM00899">
    <property type="entry name" value="FeoA"/>
    <property type="match status" value="1"/>
</dbReference>
<dbReference type="RefSeq" id="WP_072556239.1">
    <property type="nucleotide sequence ID" value="NZ_CP018155.1"/>
</dbReference>
<evidence type="ECO:0000256" key="4">
    <source>
        <dbReference type="ARBA" id="ARBA00022386"/>
    </source>
</evidence>
<dbReference type="GO" id="GO:0003677">
    <property type="term" value="F:DNA binding"/>
    <property type="evidence" value="ECO:0007669"/>
    <property type="project" value="UniProtKB-KW"/>
</dbReference>
<keyword evidence="11" id="KW-0804">Transcription</keyword>
<dbReference type="InterPro" id="IPR050536">
    <property type="entry name" value="DtxR_MntR_Metal-Reg"/>
</dbReference>
<keyword evidence="10" id="KW-0010">Activator</keyword>
<reference evidence="16 17" key="1">
    <citation type="submission" date="2016-11" db="EMBL/GenBank/DDBJ databases">
        <title>Tenacibaculum sp. LPB0136, isolated from marine environment.</title>
        <authorList>
            <person name="Kim E."/>
            <person name="Yi H."/>
        </authorList>
    </citation>
    <scope>NUCLEOTIDE SEQUENCE [LARGE SCALE GENOMIC DNA]</scope>
    <source>
        <strain evidence="16 17">LPB0136</strain>
    </source>
</reference>
<dbReference type="SUPFAM" id="SSF47979">
    <property type="entry name" value="Iron-dependent repressor protein, dimerization domain"/>
    <property type="match status" value="1"/>
</dbReference>
<evidence type="ECO:0000256" key="13">
    <source>
        <dbReference type="ARBA" id="ARBA00025185"/>
    </source>
</evidence>
<dbReference type="PROSITE" id="PS50944">
    <property type="entry name" value="HTH_DTXR"/>
    <property type="match status" value="1"/>
</dbReference>
<dbReference type="SUPFAM" id="SSF46785">
    <property type="entry name" value="Winged helix' DNA-binding domain"/>
    <property type="match status" value="1"/>
</dbReference>
<protein>
    <recommendedName>
        <fullName evidence="4">Transcriptional regulator MntR</fullName>
    </recommendedName>
    <alternativeName>
        <fullName evidence="14">Manganese transport regulator</fullName>
    </alternativeName>
</protein>
<dbReference type="GO" id="GO:0046914">
    <property type="term" value="F:transition metal ion binding"/>
    <property type="evidence" value="ECO:0007669"/>
    <property type="project" value="InterPro"/>
</dbReference>
<comment type="subunit">
    <text evidence="3">Homodimer.</text>
</comment>
<dbReference type="SMART" id="SM00529">
    <property type="entry name" value="HTH_DTXR"/>
    <property type="match status" value="1"/>
</dbReference>
<accession>A0A1L3JKP1</accession>
<dbReference type="Gene3D" id="1.10.10.10">
    <property type="entry name" value="Winged helix-like DNA-binding domain superfamily/Winged helix DNA-binding domain"/>
    <property type="match status" value="1"/>
</dbReference>
<keyword evidence="5" id="KW-0963">Cytoplasm</keyword>
<sequence length="218" mass="24669">MFTQSEENYIKAIYHLAAISEKGISTNAIAKKLDTKASSVTDMIKKLSDKEVVIYKKYQGVTLTDFGKKTAANIVRKHRLWEVFLVEKLNFSWDEVHDVAEQLEHIKSQKLIDELDALLDFPTHDPHGDPIPDKEGNLQTIEKSLLSVLTKDEIGILVGVNDSSSEFLRFLDKQGIALGQQITIIEKEPFDDSLSIKINDKKLSISNKIANNLYIKKQ</sequence>
<dbReference type="Gene3D" id="1.10.60.10">
    <property type="entry name" value="Iron dependent repressor, metal binding and dimerisation domain"/>
    <property type="match status" value="1"/>
</dbReference>
<keyword evidence="17" id="KW-1185">Reference proteome</keyword>
<evidence type="ECO:0000256" key="10">
    <source>
        <dbReference type="ARBA" id="ARBA00023159"/>
    </source>
</evidence>
<dbReference type="GO" id="GO:0046983">
    <property type="term" value="F:protein dimerization activity"/>
    <property type="evidence" value="ECO:0007669"/>
    <property type="project" value="InterPro"/>
</dbReference>
<evidence type="ECO:0000256" key="12">
    <source>
        <dbReference type="ARBA" id="ARBA00023211"/>
    </source>
</evidence>
<dbReference type="STRING" id="1850252.LPB136_10215"/>
<dbReference type="InterPro" id="IPR001367">
    <property type="entry name" value="Fe_dep_repressor"/>
</dbReference>
<feature type="domain" description="HTH dtxR-type" evidence="15">
    <location>
        <begin position="1"/>
        <end position="64"/>
    </location>
</feature>
<evidence type="ECO:0000256" key="14">
    <source>
        <dbReference type="ARBA" id="ARBA00032593"/>
    </source>
</evidence>
<dbReference type="GO" id="GO:0005737">
    <property type="term" value="C:cytoplasm"/>
    <property type="evidence" value="ECO:0007669"/>
    <property type="project" value="UniProtKB-SubCell"/>
</dbReference>
<dbReference type="InterPro" id="IPR007167">
    <property type="entry name" value="Fe-transptr_FeoA-like"/>
</dbReference>
<dbReference type="InterPro" id="IPR036390">
    <property type="entry name" value="WH_DNA-bd_sf"/>
</dbReference>
<comment type="subcellular location">
    <subcellularLocation>
        <location evidence="1">Cytoplasm</location>
    </subcellularLocation>
</comment>
<dbReference type="EMBL" id="CP018155">
    <property type="protein sequence ID" value="APG65715.1"/>
    <property type="molecule type" value="Genomic_DNA"/>
</dbReference>